<feature type="compositionally biased region" description="Pro residues" evidence="1">
    <location>
        <begin position="260"/>
        <end position="271"/>
    </location>
</feature>
<feature type="non-terminal residue" evidence="2">
    <location>
        <position position="448"/>
    </location>
</feature>
<sequence>LAADIPVMSTAAEDGPSMNIFRPSRLQQRRSHEEPILASMEYPSDEDIRESGGGILEFTPAKAGLDMTPANFDFETKDEKKRATAGLTSLAAGALSSVSNTLMNVVASRYDGSKRNQELAPLLQDQNASPEAHAKGTSISSVPKSVSSTTLPVSSPSTYSQYDEHGQLLVAMPNMQGEVTFMTSSPLEVERRLNELSKQLTRLEHKMSSDIALILHVLQSQGHSQLTSPSSPPPPPPRMGDTETFPSPPTMDYSNVYDYPSPPLTFPPPPATDTSTVPSGSDVSWMTQPAYPDSSLTPHAVPPSSSSSHSIPSHLPDPMSPSTFAYAQSQSSQSEGSTSSCMSTASQMYPSYSKYPRDGQFTSGTVDQTSTASNSMVPISSERVESSLSGSRLTLQDSQLPRLPIDSFQTATVGPGATESALTLEQRQQTSSQGSQSDDSELYKDTVV</sequence>
<feature type="compositionally biased region" description="Low complexity" evidence="1">
    <location>
        <begin position="137"/>
        <end position="160"/>
    </location>
</feature>
<feature type="region of interest" description="Disordered" evidence="1">
    <location>
        <begin position="124"/>
        <end position="160"/>
    </location>
</feature>
<name>A0A8S4A342_9EUPU</name>
<dbReference type="EMBL" id="CAJHNH020007634">
    <property type="protein sequence ID" value="CAG5134828.1"/>
    <property type="molecule type" value="Genomic_DNA"/>
</dbReference>
<keyword evidence="3" id="KW-1185">Reference proteome</keyword>
<evidence type="ECO:0000313" key="3">
    <source>
        <dbReference type="Proteomes" id="UP000678393"/>
    </source>
</evidence>
<feature type="compositionally biased region" description="Low complexity" evidence="1">
    <location>
        <begin position="426"/>
        <end position="437"/>
    </location>
</feature>
<evidence type="ECO:0000313" key="2">
    <source>
        <dbReference type="EMBL" id="CAG5134828.1"/>
    </source>
</evidence>
<feature type="compositionally biased region" description="Polar residues" evidence="1">
    <location>
        <begin position="360"/>
        <end position="378"/>
    </location>
</feature>
<reference evidence="2" key="1">
    <citation type="submission" date="2021-04" db="EMBL/GenBank/DDBJ databases">
        <authorList>
            <consortium name="Molecular Ecology Group"/>
        </authorList>
    </citation>
    <scope>NUCLEOTIDE SEQUENCE</scope>
</reference>
<comment type="caution">
    <text evidence="2">The sequence shown here is derived from an EMBL/GenBank/DDBJ whole genome shotgun (WGS) entry which is preliminary data.</text>
</comment>
<feature type="compositionally biased region" description="Low complexity" evidence="1">
    <location>
        <begin position="298"/>
        <end position="347"/>
    </location>
</feature>
<dbReference type="Proteomes" id="UP000678393">
    <property type="component" value="Unassembled WGS sequence"/>
</dbReference>
<protein>
    <submittedName>
        <fullName evidence="2">Uncharacterized protein</fullName>
    </submittedName>
</protein>
<dbReference type="AlphaFoldDB" id="A0A8S4A342"/>
<organism evidence="2 3">
    <name type="scientific">Candidula unifasciata</name>
    <dbReference type="NCBI Taxonomy" id="100452"/>
    <lineage>
        <taxon>Eukaryota</taxon>
        <taxon>Metazoa</taxon>
        <taxon>Spiralia</taxon>
        <taxon>Lophotrochozoa</taxon>
        <taxon>Mollusca</taxon>
        <taxon>Gastropoda</taxon>
        <taxon>Heterobranchia</taxon>
        <taxon>Euthyneura</taxon>
        <taxon>Panpulmonata</taxon>
        <taxon>Eupulmonata</taxon>
        <taxon>Stylommatophora</taxon>
        <taxon>Helicina</taxon>
        <taxon>Helicoidea</taxon>
        <taxon>Geomitridae</taxon>
        <taxon>Candidula</taxon>
    </lineage>
</organism>
<feature type="compositionally biased region" description="Polar residues" evidence="1">
    <location>
        <begin position="272"/>
        <end position="287"/>
    </location>
</feature>
<feature type="region of interest" description="Disordered" evidence="1">
    <location>
        <begin position="222"/>
        <end position="448"/>
    </location>
</feature>
<evidence type="ECO:0000256" key="1">
    <source>
        <dbReference type="SAM" id="MobiDB-lite"/>
    </source>
</evidence>
<accession>A0A8S4A342</accession>
<gene>
    <name evidence="2" type="ORF">CUNI_LOCUS20386</name>
</gene>
<dbReference type="OrthoDB" id="432483at2759"/>
<proteinExistence type="predicted"/>